<dbReference type="CDD" id="cd03014">
    <property type="entry name" value="PRX_Atyp2cys"/>
    <property type="match status" value="1"/>
</dbReference>
<evidence type="ECO:0000256" key="4">
    <source>
        <dbReference type="ARBA" id="ARBA00023284"/>
    </source>
</evidence>
<dbReference type="PROSITE" id="PS51352">
    <property type="entry name" value="THIOREDOXIN_2"/>
    <property type="match status" value="1"/>
</dbReference>
<keyword evidence="3" id="KW-1015">Disulfide bond</keyword>
<dbReference type="PANTHER" id="PTHR43110">
    <property type="entry name" value="THIOL PEROXIDASE"/>
    <property type="match status" value="1"/>
</dbReference>
<comment type="caution">
    <text evidence="6">The sequence shown here is derived from an EMBL/GenBank/DDBJ whole genome shotgun (WGS) entry which is preliminary data.</text>
</comment>
<dbReference type="InterPro" id="IPR013740">
    <property type="entry name" value="Redoxin"/>
</dbReference>
<dbReference type="GO" id="GO:0008379">
    <property type="term" value="F:thioredoxin peroxidase activity"/>
    <property type="evidence" value="ECO:0007669"/>
    <property type="project" value="InterPro"/>
</dbReference>
<evidence type="ECO:0000256" key="2">
    <source>
        <dbReference type="ARBA" id="ARBA00022862"/>
    </source>
</evidence>
<name>F0GWM7_9FIRM</name>
<dbReference type="STRING" id="879305.HMPREF9290_0218"/>
<dbReference type="Proteomes" id="UP000005286">
    <property type="component" value="Unassembled WGS sequence"/>
</dbReference>
<reference evidence="6 7" key="1">
    <citation type="submission" date="2011-01" db="EMBL/GenBank/DDBJ databases">
        <authorList>
            <person name="Durkin A.S."/>
            <person name="Madupu R."/>
            <person name="Torralba M."/>
            <person name="Gillis M."/>
            <person name="Methe B."/>
            <person name="Sutton G."/>
            <person name="Nelson K.E."/>
        </authorList>
    </citation>
    <scope>NUCLEOTIDE SEQUENCE [LARGE SCALE GENOMIC DNA]</scope>
    <source>
        <strain evidence="6 7">ACS-065-V-Col13</strain>
    </source>
</reference>
<feature type="domain" description="Thioredoxin" evidence="5">
    <location>
        <begin position="19"/>
        <end position="166"/>
    </location>
</feature>
<keyword evidence="1" id="KW-0575">Peroxidase</keyword>
<keyword evidence="2" id="KW-0049">Antioxidant</keyword>
<organism evidence="6 7">
    <name type="scientific">Anaerococcus prevotii ACS-065-V-Col13</name>
    <dbReference type="NCBI Taxonomy" id="879305"/>
    <lineage>
        <taxon>Bacteria</taxon>
        <taxon>Bacillati</taxon>
        <taxon>Bacillota</taxon>
        <taxon>Tissierellia</taxon>
        <taxon>Tissierellales</taxon>
        <taxon>Peptoniphilaceae</taxon>
        <taxon>Anaerococcus</taxon>
    </lineage>
</organism>
<protein>
    <submittedName>
        <fullName evidence="6">Redoxin family protein</fullName>
    </submittedName>
</protein>
<keyword evidence="4" id="KW-0676">Redox-active center</keyword>
<dbReference type="EMBL" id="AEXM01000027">
    <property type="protein sequence ID" value="EGC81847.1"/>
    <property type="molecule type" value="Genomic_DNA"/>
</dbReference>
<proteinExistence type="predicted"/>
<dbReference type="AlphaFoldDB" id="F0GWM7"/>
<dbReference type="InterPro" id="IPR013766">
    <property type="entry name" value="Thioredoxin_domain"/>
</dbReference>
<dbReference type="SUPFAM" id="SSF52833">
    <property type="entry name" value="Thioredoxin-like"/>
    <property type="match status" value="1"/>
</dbReference>
<dbReference type="Gene3D" id="3.40.30.10">
    <property type="entry name" value="Glutaredoxin"/>
    <property type="match status" value="1"/>
</dbReference>
<dbReference type="InterPro" id="IPR002065">
    <property type="entry name" value="TPX"/>
</dbReference>
<evidence type="ECO:0000256" key="3">
    <source>
        <dbReference type="ARBA" id="ARBA00023157"/>
    </source>
</evidence>
<evidence type="ECO:0000259" key="5">
    <source>
        <dbReference type="PROSITE" id="PS51352"/>
    </source>
</evidence>
<dbReference type="eggNOG" id="COG2077">
    <property type="taxonomic scope" value="Bacteria"/>
</dbReference>
<dbReference type="NCBIfam" id="NF001808">
    <property type="entry name" value="PRK00522.1"/>
    <property type="match status" value="1"/>
</dbReference>
<dbReference type="InterPro" id="IPR050455">
    <property type="entry name" value="Tpx_Peroxidase_subfamily"/>
</dbReference>
<evidence type="ECO:0000313" key="6">
    <source>
        <dbReference type="EMBL" id="EGC81847.1"/>
    </source>
</evidence>
<accession>F0GWM7</accession>
<dbReference type="Pfam" id="PF08534">
    <property type="entry name" value="Redoxin"/>
    <property type="match status" value="1"/>
</dbReference>
<keyword evidence="7" id="KW-1185">Reference proteome</keyword>
<dbReference type="PANTHER" id="PTHR43110:SF1">
    <property type="entry name" value="THIOL PEROXIDASE"/>
    <property type="match status" value="1"/>
</dbReference>
<sequence>MSRKIKFGTIDVTVDGEKLQVGDFAPEFRAINNDLSDYSSKEDEGKIRLISVIPSIDTSVCEIQTTMFTKAAENFSDDVVLITISNDLPFAQARFSEDKEISNNKFISDYIYNDFSKKYSTLINELQLLNRSVFVVDKDNKIVYSEYLDQNTDLPEYEKAIEIVKDLDK</sequence>
<keyword evidence="1" id="KW-0560">Oxidoreductase</keyword>
<evidence type="ECO:0000256" key="1">
    <source>
        <dbReference type="ARBA" id="ARBA00022559"/>
    </source>
</evidence>
<dbReference type="RefSeq" id="WP_004835142.1">
    <property type="nucleotide sequence ID" value="NZ_AEXM01000027.1"/>
</dbReference>
<dbReference type="PATRIC" id="fig|879305.3.peg.1210"/>
<dbReference type="InterPro" id="IPR036249">
    <property type="entry name" value="Thioredoxin-like_sf"/>
</dbReference>
<evidence type="ECO:0000313" key="7">
    <source>
        <dbReference type="Proteomes" id="UP000005286"/>
    </source>
</evidence>
<gene>
    <name evidence="6" type="ORF">HMPREF9290_0218</name>
</gene>